<dbReference type="Proteomes" id="UP000233551">
    <property type="component" value="Unassembled WGS sequence"/>
</dbReference>
<organism evidence="1 2">
    <name type="scientific">Punica granatum</name>
    <name type="common">Pomegranate</name>
    <dbReference type="NCBI Taxonomy" id="22663"/>
    <lineage>
        <taxon>Eukaryota</taxon>
        <taxon>Viridiplantae</taxon>
        <taxon>Streptophyta</taxon>
        <taxon>Embryophyta</taxon>
        <taxon>Tracheophyta</taxon>
        <taxon>Spermatophyta</taxon>
        <taxon>Magnoliopsida</taxon>
        <taxon>eudicotyledons</taxon>
        <taxon>Gunneridae</taxon>
        <taxon>Pentapetalae</taxon>
        <taxon>rosids</taxon>
        <taxon>malvids</taxon>
        <taxon>Myrtales</taxon>
        <taxon>Lythraceae</taxon>
        <taxon>Punica</taxon>
    </lineage>
</organism>
<accession>A0A2I0JIC1</accession>
<gene>
    <name evidence="1" type="ORF">CRG98_023595</name>
</gene>
<sequence length="95" mass="10515">MDNEIVPALLLDRDQHFIAVIKALREVHSSRICVFQSTCNNVLVQANYWTGEVVAALKADQGGFGNRGGNLPPSQRILEFDRRSVVYKKGSQVSA</sequence>
<keyword evidence="2" id="KW-1185">Reference proteome</keyword>
<proteinExistence type="predicted"/>
<evidence type="ECO:0000313" key="2">
    <source>
        <dbReference type="Proteomes" id="UP000233551"/>
    </source>
</evidence>
<comment type="caution">
    <text evidence="1">The sequence shown here is derived from an EMBL/GenBank/DDBJ whole genome shotgun (WGS) entry which is preliminary data.</text>
</comment>
<reference evidence="1 2" key="1">
    <citation type="submission" date="2017-11" db="EMBL/GenBank/DDBJ databases">
        <title>De-novo sequencing of pomegranate (Punica granatum L.) genome.</title>
        <authorList>
            <person name="Akparov Z."/>
            <person name="Amiraslanov A."/>
            <person name="Hajiyeva S."/>
            <person name="Abbasov M."/>
            <person name="Kaur K."/>
            <person name="Hamwieh A."/>
            <person name="Solovyev V."/>
            <person name="Salamov A."/>
            <person name="Braich B."/>
            <person name="Kosarev P."/>
            <person name="Mahmoud A."/>
            <person name="Hajiyev E."/>
            <person name="Babayeva S."/>
            <person name="Izzatullayeva V."/>
            <person name="Mammadov A."/>
            <person name="Mammadov A."/>
            <person name="Sharifova S."/>
            <person name="Ojaghi J."/>
            <person name="Eynullazada K."/>
            <person name="Bayramov B."/>
            <person name="Abdulazimova A."/>
            <person name="Shahmuradov I."/>
        </authorList>
    </citation>
    <scope>NUCLEOTIDE SEQUENCE [LARGE SCALE GENOMIC DNA]</scope>
    <source>
        <strain evidence="2">cv. AG2017</strain>
        <tissue evidence="1">Leaf</tissue>
    </source>
</reference>
<evidence type="ECO:0000313" key="1">
    <source>
        <dbReference type="EMBL" id="PKI56008.1"/>
    </source>
</evidence>
<dbReference type="AlphaFoldDB" id="A0A2I0JIC1"/>
<dbReference type="EMBL" id="PGOL01001646">
    <property type="protein sequence ID" value="PKI56008.1"/>
    <property type="molecule type" value="Genomic_DNA"/>
</dbReference>
<protein>
    <submittedName>
        <fullName evidence="1">Uncharacterized protein</fullName>
    </submittedName>
</protein>
<name>A0A2I0JIC1_PUNGR</name>